<dbReference type="OrthoDB" id="192298at2157"/>
<dbReference type="Pfam" id="PF13391">
    <property type="entry name" value="HNH_2"/>
    <property type="match status" value="1"/>
</dbReference>
<dbReference type="InterPro" id="IPR003615">
    <property type="entry name" value="HNH_nuc"/>
</dbReference>
<evidence type="ECO:0000259" key="1">
    <source>
        <dbReference type="Pfam" id="PF13391"/>
    </source>
</evidence>
<comment type="caution">
    <text evidence="2">The sequence shown here is derived from an EMBL/GenBank/DDBJ whole genome shotgun (WGS) entry which is preliminary data.</text>
</comment>
<accession>A0A151AAQ3</accession>
<dbReference type="PATRIC" id="fig|1008153.3.peg.3748"/>
<evidence type="ECO:0000313" key="3">
    <source>
        <dbReference type="Proteomes" id="UP000075321"/>
    </source>
</evidence>
<name>A0A151AAQ3_9EURY</name>
<protein>
    <recommendedName>
        <fullName evidence="1">HNH nuclease domain-containing protein</fullName>
    </recommendedName>
</protein>
<dbReference type="CDD" id="cd00085">
    <property type="entry name" value="HNHc"/>
    <property type="match status" value="1"/>
</dbReference>
<dbReference type="AlphaFoldDB" id="A0A151AAQ3"/>
<organism evidence="2 3">
    <name type="scientific">Halalkalicoccus paucihalophilus</name>
    <dbReference type="NCBI Taxonomy" id="1008153"/>
    <lineage>
        <taxon>Archaea</taxon>
        <taxon>Methanobacteriati</taxon>
        <taxon>Methanobacteriota</taxon>
        <taxon>Stenosarchaea group</taxon>
        <taxon>Halobacteria</taxon>
        <taxon>Halobacteriales</taxon>
        <taxon>Halococcaceae</taxon>
        <taxon>Halalkalicoccus</taxon>
    </lineage>
</organism>
<keyword evidence="3" id="KW-1185">Reference proteome</keyword>
<dbReference type="EMBL" id="LTAZ01000013">
    <property type="protein sequence ID" value="KYH24572.1"/>
    <property type="molecule type" value="Genomic_DNA"/>
</dbReference>
<dbReference type="Proteomes" id="UP000075321">
    <property type="component" value="Unassembled WGS sequence"/>
</dbReference>
<sequence>MPALYLIPVSESWRPQFNRTVNTPITLNTDDVPEQLAGYDSLRVWGTTETDSPKKQAHMDRLESGDWILFYHSGEFIATGSVGRIFESSTVGEWLWDNPESSFIFTIENYEDTAPSIEHVWDILEYDGRQVVNGFERVRDDRVQRVLTEYGSLETALFDADRTQIEREKSALEAALESEPQLTENTADYTTIRQRTRDRAFRELVVEAYDETCAVCGASRHSPDGTPEVEAAHIYSRSENGRDDVRNGIALCRLHHWAFDTGWIEITTDYTVSVFINPDREEYHEFEQLDGQQIRRPNSQIPHPDYIAARRQL</sequence>
<proteinExistence type="predicted"/>
<gene>
    <name evidence="2" type="ORF">HAPAU_35550</name>
</gene>
<dbReference type="Gene3D" id="1.10.30.50">
    <property type="match status" value="1"/>
</dbReference>
<evidence type="ECO:0000313" key="2">
    <source>
        <dbReference type="EMBL" id="KYH24572.1"/>
    </source>
</evidence>
<feature type="domain" description="HNH nuclease" evidence="1">
    <location>
        <begin position="213"/>
        <end position="264"/>
    </location>
</feature>
<reference evidence="2 3" key="1">
    <citation type="submission" date="2016-02" db="EMBL/GenBank/DDBJ databases">
        <title>Genome sequence of Halalkalicoccus paucihalophilus DSM 24557.</title>
        <authorList>
            <person name="Poehlein A."/>
            <person name="Daniel R."/>
        </authorList>
    </citation>
    <scope>NUCLEOTIDE SEQUENCE [LARGE SCALE GENOMIC DNA]</scope>
    <source>
        <strain evidence="2 3">DSM 24557</strain>
    </source>
</reference>